<keyword evidence="2" id="KW-0520">NAD</keyword>
<accession>A0A8X8XZD4</accession>
<comment type="similarity">
    <text evidence="1">Belongs to the NAD(P)-dependent epimerase/dehydratase family.</text>
</comment>
<dbReference type="PANTHER" id="PTHR43574">
    <property type="entry name" value="EPIMERASE-RELATED"/>
    <property type="match status" value="1"/>
</dbReference>
<evidence type="ECO:0000313" key="6">
    <source>
        <dbReference type="Proteomes" id="UP000298416"/>
    </source>
</evidence>
<evidence type="ECO:0000259" key="4">
    <source>
        <dbReference type="Pfam" id="PF01370"/>
    </source>
</evidence>
<keyword evidence="3" id="KW-0413">Isomerase</keyword>
<reference evidence="5" key="2">
    <citation type="submission" date="2020-08" db="EMBL/GenBank/DDBJ databases">
        <title>Plant Genome Project.</title>
        <authorList>
            <person name="Zhang R.-G."/>
        </authorList>
    </citation>
    <scope>NUCLEOTIDE SEQUENCE</scope>
    <source>
        <strain evidence="5">Huo1</strain>
        <tissue evidence="5">Leaf</tissue>
    </source>
</reference>
<dbReference type="Pfam" id="PF01370">
    <property type="entry name" value="Epimerase"/>
    <property type="match status" value="1"/>
</dbReference>
<dbReference type="InterPro" id="IPR001509">
    <property type="entry name" value="Epimerase_deHydtase"/>
</dbReference>
<dbReference type="GO" id="GO:0016853">
    <property type="term" value="F:isomerase activity"/>
    <property type="evidence" value="ECO:0007669"/>
    <property type="project" value="UniProtKB-KW"/>
</dbReference>
<keyword evidence="6" id="KW-1185">Reference proteome</keyword>
<reference evidence="5" key="1">
    <citation type="submission" date="2018-01" db="EMBL/GenBank/DDBJ databases">
        <authorList>
            <person name="Mao J.F."/>
        </authorList>
    </citation>
    <scope>NUCLEOTIDE SEQUENCE</scope>
    <source>
        <strain evidence="5">Huo1</strain>
        <tissue evidence="5">Leaf</tissue>
    </source>
</reference>
<protein>
    <recommendedName>
        <fullName evidence="4">NAD-dependent epimerase/dehydratase domain-containing protein</fullName>
    </recommendedName>
</protein>
<dbReference type="SUPFAM" id="SSF51735">
    <property type="entry name" value="NAD(P)-binding Rossmann-fold domains"/>
    <property type="match status" value="1"/>
</dbReference>
<evidence type="ECO:0000256" key="3">
    <source>
        <dbReference type="ARBA" id="ARBA00023235"/>
    </source>
</evidence>
<dbReference type="AlphaFoldDB" id="A0A8X8XZD4"/>
<evidence type="ECO:0000256" key="1">
    <source>
        <dbReference type="ARBA" id="ARBA00007637"/>
    </source>
</evidence>
<evidence type="ECO:0000313" key="5">
    <source>
        <dbReference type="EMBL" id="KAG6423315.1"/>
    </source>
</evidence>
<dbReference type="EMBL" id="PNBA02000005">
    <property type="protein sequence ID" value="KAG6423315.1"/>
    <property type="molecule type" value="Genomic_DNA"/>
</dbReference>
<comment type="caution">
    <text evidence="5">The sequence shown here is derived from an EMBL/GenBank/DDBJ whole genome shotgun (WGS) entry which is preliminary data.</text>
</comment>
<dbReference type="Gene3D" id="3.40.50.720">
    <property type="entry name" value="NAD(P)-binding Rossmann-like Domain"/>
    <property type="match status" value="1"/>
</dbReference>
<proteinExistence type="inferred from homology"/>
<feature type="domain" description="NAD-dependent epimerase/dehydratase" evidence="4">
    <location>
        <begin position="53"/>
        <end position="171"/>
    </location>
</feature>
<dbReference type="Gene3D" id="3.90.25.10">
    <property type="entry name" value="UDP-galactose 4-epimerase, domain 1"/>
    <property type="match status" value="2"/>
</dbReference>
<sequence length="265" mass="29791">MGTSGDTVYGEYTYQELDREPYWPSEKLRISITGAGGFIASHIARRLKSEVTEKVDHVFNLAADMGGMGFIQSNHSVIMYNNTTISFNMIEAARINGIKRFFYASSACIYPEFKPLETNVSLKEADAWPAEPQDAYGLEKLATEELCKHYNKDFGIECRIGRFHNIYGPFGTWKGKHINEIRLREPVNIGSDEMVSMNEMAEIVLSFDDKKLPIHHIPGPEGDGLRITYFWIKEQLEKEKAKGVDLSTYGSSKVVGTQHASSCSA</sequence>
<dbReference type="Proteomes" id="UP000298416">
    <property type="component" value="Unassembled WGS sequence"/>
</dbReference>
<organism evidence="5">
    <name type="scientific">Salvia splendens</name>
    <name type="common">Scarlet sage</name>
    <dbReference type="NCBI Taxonomy" id="180675"/>
    <lineage>
        <taxon>Eukaryota</taxon>
        <taxon>Viridiplantae</taxon>
        <taxon>Streptophyta</taxon>
        <taxon>Embryophyta</taxon>
        <taxon>Tracheophyta</taxon>
        <taxon>Spermatophyta</taxon>
        <taxon>Magnoliopsida</taxon>
        <taxon>eudicotyledons</taxon>
        <taxon>Gunneridae</taxon>
        <taxon>Pentapetalae</taxon>
        <taxon>asterids</taxon>
        <taxon>lamiids</taxon>
        <taxon>Lamiales</taxon>
        <taxon>Lamiaceae</taxon>
        <taxon>Nepetoideae</taxon>
        <taxon>Mentheae</taxon>
        <taxon>Salviinae</taxon>
        <taxon>Salvia</taxon>
        <taxon>Salvia subgen. Calosphace</taxon>
        <taxon>core Calosphace</taxon>
    </lineage>
</organism>
<evidence type="ECO:0000256" key="2">
    <source>
        <dbReference type="ARBA" id="ARBA00023027"/>
    </source>
</evidence>
<name>A0A8X8XZD4_SALSN</name>
<gene>
    <name evidence="5" type="ORF">SASPL_113708</name>
</gene>
<dbReference type="InterPro" id="IPR036291">
    <property type="entry name" value="NAD(P)-bd_dom_sf"/>
</dbReference>